<name>A0A9P0B8M4_BRAAE</name>
<dbReference type="Proteomes" id="UP001154078">
    <property type="component" value="Chromosome 5"/>
</dbReference>
<feature type="domain" description="GINS subunit" evidence="7">
    <location>
        <begin position="81"/>
        <end position="150"/>
    </location>
</feature>
<evidence type="ECO:0000259" key="8">
    <source>
        <dbReference type="Pfam" id="PF16922"/>
    </source>
</evidence>
<dbReference type="Gene3D" id="3.40.5.60">
    <property type="match status" value="1"/>
</dbReference>
<dbReference type="Gene3D" id="1.20.58.1030">
    <property type="match status" value="1"/>
</dbReference>
<keyword evidence="5 6" id="KW-0539">Nucleus</keyword>
<proteinExistence type="inferred from homology"/>
<dbReference type="Pfam" id="PF16922">
    <property type="entry name" value="SLD5_C"/>
    <property type="match status" value="1"/>
</dbReference>
<accession>A0A9P0B8M4</accession>
<keyword evidence="10" id="KW-1185">Reference proteome</keyword>
<dbReference type="GO" id="GO:0000811">
    <property type="term" value="C:GINS complex"/>
    <property type="evidence" value="ECO:0007669"/>
    <property type="project" value="UniProtKB-UniRule"/>
</dbReference>
<evidence type="ECO:0000313" key="10">
    <source>
        <dbReference type="Proteomes" id="UP001154078"/>
    </source>
</evidence>
<dbReference type="InterPro" id="IPR036224">
    <property type="entry name" value="GINS_bundle-like_dom_sf"/>
</dbReference>
<dbReference type="SUPFAM" id="SSF160059">
    <property type="entry name" value="PriA/YqbF domain"/>
    <property type="match status" value="1"/>
</dbReference>
<dbReference type="OrthoDB" id="338231at2759"/>
<gene>
    <name evidence="9" type="ORF">MELIAE_LOCUS8299</name>
</gene>
<comment type="subcellular location">
    <subcellularLocation>
        <location evidence="1 6">Nucleus</location>
    </subcellularLocation>
</comment>
<dbReference type="FunFam" id="3.40.5.60:FF:000001">
    <property type="entry name" value="DNA replication complex GINS protein SLD5"/>
    <property type="match status" value="1"/>
</dbReference>
<dbReference type="CDD" id="cd21692">
    <property type="entry name" value="GINS_B_Sld5"/>
    <property type="match status" value="1"/>
</dbReference>
<sequence length="224" mass="26116">MENLNLSDDLDLENALQDENDEDEQLTPAEVIELMEEAWLNEKFAPEILPHKFDVVECLLGQITYMEDNIQNLESKDFRKTIHQLEVDRLRFLVCSYLRTRIEKIEAYCNHIMKQESERISKGEDQYLTESEFQFLKDFIQSLDSHFEKVTSFTVVTEDWKSQPVVPNVHSFVFLKSKQEVEGVIIDDGRNDENDLVDLDKGSQLIISYNSVANLIKKGDVHLI</sequence>
<dbReference type="InterPro" id="IPR038749">
    <property type="entry name" value="Sld5_GINS_A"/>
</dbReference>
<dbReference type="InterPro" id="IPR031633">
    <property type="entry name" value="SLD5_C"/>
</dbReference>
<dbReference type="InterPro" id="IPR021151">
    <property type="entry name" value="GINS_A"/>
</dbReference>
<evidence type="ECO:0000256" key="6">
    <source>
        <dbReference type="PIRNR" id="PIRNR007764"/>
    </source>
</evidence>
<comment type="similarity">
    <text evidence="2 6">Belongs to the GINS4/SLD5 family.</text>
</comment>
<protein>
    <recommendedName>
        <fullName evidence="3 6">DNA replication complex GINS protein SLD5</fullName>
    </recommendedName>
</protein>
<dbReference type="GO" id="GO:0000727">
    <property type="term" value="P:double-strand break repair via break-induced replication"/>
    <property type="evidence" value="ECO:0007669"/>
    <property type="project" value="TreeGrafter"/>
</dbReference>
<evidence type="ECO:0000313" key="9">
    <source>
        <dbReference type="EMBL" id="CAH0557614.1"/>
    </source>
</evidence>
<dbReference type="SUPFAM" id="SSF158573">
    <property type="entry name" value="GINS helical bundle-like"/>
    <property type="match status" value="1"/>
</dbReference>
<dbReference type="InterPro" id="IPR008591">
    <property type="entry name" value="GINS_Sld5"/>
</dbReference>
<dbReference type="Pfam" id="PF05916">
    <property type="entry name" value="Sld5"/>
    <property type="match status" value="1"/>
</dbReference>
<evidence type="ECO:0000256" key="2">
    <source>
        <dbReference type="ARBA" id="ARBA00008187"/>
    </source>
</evidence>
<dbReference type="AlphaFoldDB" id="A0A9P0B8M4"/>
<organism evidence="9 10">
    <name type="scientific">Brassicogethes aeneus</name>
    <name type="common">Rape pollen beetle</name>
    <name type="synonym">Meligethes aeneus</name>
    <dbReference type="NCBI Taxonomy" id="1431903"/>
    <lineage>
        <taxon>Eukaryota</taxon>
        <taxon>Metazoa</taxon>
        <taxon>Ecdysozoa</taxon>
        <taxon>Arthropoda</taxon>
        <taxon>Hexapoda</taxon>
        <taxon>Insecta</taxon>
        <taxon>Pterygota</taxon>
        <taxon>Neoptera</taxon>
        <taxon>Endopterygota</taxon>
        <taxon>Coleoptera</taxon>
        <taxon>Polyphaga</taxon>
        <taxon>Cucujiformia</taxon>
        <taxon>Nitidulidae</taxon>
        <taxon>Meligethinae</taxon>
        <taxon>Brassicogethes</taxon>
    </lineage>
</organism>
<dbReference type="CDD" id="cd11711">
    <property type="entry name" value="GINS_A_Sld5"/>
    <property type="match status" value="1"/>
</dbReference>
<comment type="function">
    <text evidence="6">The GINS complex plays an essential role in the initiation of DNA replication.</text>
</comment>
<dbReference type="PANTHER" id="PTHR21206">
    <property type="entry name" value="SLD5 PROTEIN"/>
    <property type="match status" value="1"/>
</dbReference>
<dbReference type="GO" id="GO:0006261">
    <property type="term" value="P:DNA-templated DNA replication"/>
    <property type="evidence" value="ECO:0007669"/>
    <property type="project" value="InterPro"/>
</dbReference>
<keyword evidence="4 6" id="KW-0235">DNA replication</keyword>
<dbReference type="PIRSF" id="PIRSF007764">
    <property type="entry name" value="Sld5"/>
    <property type="match status" value="1"/>
</dbReference>
<evidence type="ECO:0000256" key="1">
    <source>
        <dbReference type="ARBA" id="ARBA00004123"/>
    </source>
</evidence>
<dbReference type="PANTHER" id="PTHR21206:SF0">
    <property type="entry name" value="DNA REPLICATION COMPLEX GINS PROTEIN SLD5"/>
    <property type="match status" value="1"/>
</dbReference>
<dbReference type="EMBL" id="OV121136">
    <property type="protein sequence ID" value="CAH0557614.1"/>
    <property type="molecule type" value="Genomic_DNA"/>
</dbReference>
<reference evidence="9" key="1">
    <citation type="submission" date="2021-12" db="EMBL/GenBank/DDBJ databases">
        <authorList>
            <person name="King R."/>
        </authorList>
    </citation>
    <scope>NUCLEOTIDE SEQUENCE</scope>
</reference>
<evidence type="ECO:0000256" key="3">
    <source>
        <dbReference type="ARBA" id="ARBA00014804"/>
    </source>
</evidence>
<feature type="domain" description="DNA replication complex GINS protein SLD5 C-terminal" evidence="8">
    <location>
        <begin position="167"/>
        <end position="224"/>
    </location>
</feature>
<evidence type="ECO:0000256" key="5">
    <source>
        <dbReference type="ARBA" id="ARBA00023242"/>
    </source>
</evidence>
<evidence type="ECO:0000256" key="4">
    <source>
        <dbReference type="ARBA" id="ARBA00022705"/>
    </source>
</evidence>
<evidence type="ECO:0000259" key="7">
    <source>
        <dbReference type="Pfam" id="PF05916"/>
    </source>
</evidence>